<dbReference type="AlphaFoldDB" id="A0A139IWG5"/>
<protein>
    <submittedName>
        <fullName evidence="1">Uncharacterized protein</fullName>
    </submittedName>
</protein>
<keyword evidence="2" id="KW-1185">Reference proteome</keyword>
<reference evidence="1 2" key="1">
    <citation type="submission" date="2015-07" db="EMBL/GenBank/DDBJ databases">
        <title>Comparative genomics of the Sigatoka disease complex on banana suggests a link between parallel evolutionary changes in Pseudocercospora fijiensis and Pseudocercospora eumusae and increased virulence on the banana host.</title>
        <authorList>
            <person name="Chang T.-C."/>
            <person name="Salvucci A."/>
            <person name="Crous P.W."/>
            <person name="Stergiopoulos I."/>
        </authorList>
    </citation>
    <scope>NUCLEOTIDE SEQUENCE [LARGE SCALE GENOMIC DNA]</scope>
    <source>
        <strain evidence="1 2">CBS 116634</strain>
    </source>
</reference>
<comment type="caution">
    <text evidence="1">The sequence shown here is derived from an EMBL/GenBank/DDBJ whole genome shotgun (WGS) entry which is preliminary data.</text>
</comment>
<sequence>MCLSPKATHEWQKMCTQAVSQDVQRVVANRTFSISQLFGSLLLETLFPVTSFQFVRLRDVAGGCRGLENTFTELKQSDLRPSLPLIRFIPLLQFLRRVYLGGASIEGLKSVGVAGCKPVSNSL</sequence>
<dbReference type="Proteomes" id="UP000073492">
    <property type="component" value="Unassembled WGS sequence"/>
</dbReference>
<proteinExistence type="predicted"/>
<accession>A0A139IWG5</accession>
<evidence type="ECO:0000313" key="2">
    <source>
        <dbReference type="Proteomes" id="UP000073492"/>
    </source>
</evidence>
<organism evidence="1 2">
    <name type="scientific">Pseudocercospora musae</name>
    <dbReference type="NCBI Taxonomy" id="113226"/>
    <lineage>
        <taxon>Eukaryota</taxon>
        <taxon>Fungi</taxon>
        <taxon>Dikarya</taxon>
        <taxon>Ascomycota</taxon>
        <taxon>Pezizomycotina</taxon>
        <taxon>Dothideomycetes</taxon>
        <taxon>Dothideomycetidae</taxon>
        <taxon>Mycosphaerellales</taxon>
        <taxon>Mycosphaerellaceae</taxon>
        <taxon>Pseudocercospora</taxon>
    </lineage>
</organism>
<name>A0A139IWG5_9PEZI</name>
<dbReference type="EMBL" id="LFZO01000001">
    <property type="protein sequence ID" value="KXT19010.1"/>
    <property type="molecule type" value="Genomic_DNA"/>
</dbReference>
<evidence type="ECO:0000313" key="1">
    <source>
        <dbReference type="EMBL" id="KXT19010.1"/>
    </source>
</evidence>
<gene>
    <name evidence="1" type="ORF">AC579_8732</name>
</gene>